<organism evidence="4 5">
    <name type="scientific">Effusibacillus dendaii</name>
    <dbReference type="NCBI Taxonomy" id="2743772"/>
    <lineage>
        <taxon>Bacteria</taxon>
        <taxon>Bacillati</taxon>
        <taxon>Bacillota</taxon>
        <taxon>Bacilli</taxon>
        <taxon>Bacillales</taxon>
        <taxon>Alicyclobacillaceae</taxon>
        <taxon>Effusibacillus</taxon>
    </lineage>
</organism>
<feature type="repeat" description="TPR" evidence="3">
    <location>
        <begin position="92"/>
        <end position="125"/>
    </location>
</feature>
<evidence type="ECO:0000256" key="2">
    <source>
        <dbReference type="ARBA" id="ARBA00022803"/>
    </source>
</evidence>
<dbReference type="RefSeq" id="WP_200758470.1">
    <property type="nucleotide sequence ID" value="NZ_AP023366.1"/>
</dbReference>
<dbReference type="KEGG" id="eff:skT53_29260"/>
<dbReference type="Proteomes" id="UP000593802">
    <property type="component" value="Chromosome"/>
</dbReference>
<evidence type="ECO:0000256" key="1">
    <source>
        <dbReference type="ARBA" id="ARBA00022737"/>
    </source>
</evidence>
<dbReference type="Gene3D" id="1.25.40.10">
    <property type="entry name" value="Tetratricopeptide repeat domain"/>
    <property type="match status" value="2"/>
</dbReference>
<dbReference type="InterPro" id="IPR011990">
    <property type="entry name" value="TPR-like_helical_dom_sf"/>
</dbReference>
<sequence>MDRHQQLKRTRQGSNVIPFRLDAAFFFERAVRHLDRHNLQSALKYFRKAMEYEPDNPVNHCNLAGVLSEMGLFEESNQLLENVVRSIDPNMYECYFYMANNWANLGNYQKAEEYAARYLDLDPNGEFSKDAEEMLDILIEEFGGGEVLRQRVKERELERKEQDKARRLLEQGKFLEATAYLKNAIEEHPDLTAPRNNLSLAYYYLGQMDTAIEIAQEVLRKDPTNIHARCNLAVYYQHLGDRAQLKQLLDSLRNVTPLNFDQCYKLATTMGILGEHRTAHRLFLLLSRWSEDAEPALLHCVAASANNIGNSKLAKRIWQDIQILDPKGEVAPFYLKALGECEASGKKMGTISYYYQIPFHEQFKKMQEQLENGKSGNWRNDPLIRSSLFWALQNGDIETKIQVLQTFALIADDEVVEALRQFVIRPDEIVQLKLMAIHILHHIAYSSDTELSDLPTDWQTVLEQAWAAVQSHGSDMYQILSDQWTEFLMRSGARLPKMTKPAVWAAGLTYFVLQKYNKPVTQRQIADLFQVSVSAVGKISRAIKDTIDT</sequence>
<name>A0A7I8DJC2_9BACL</name>
<proteinExistence type="predicted"/>
<protein>
    <recommendedName>
        <fullName evidence="6">Tetratricopeptide repeat protein</fullName>
    </recommendedName>
</protein>
<dbReference type="PANTHER" id="PTHR45586:SF1">
    <property type="entry name" value="LIPOPOLYSACCHARIDE ASSEMBLY PROTEIN B"/>
    <property type="match status" value="1"/>
</dbReference>
<evidence type="ECO:0000256" key="3">
    <source>
        <dbReference type="PROSITE-ProRule" id="PRU00339"/>
    </source>
</evidence>
<feature type="repeat" description="TPR" evidence="3">
    <location>
        <begin position="23"/>
        <end position="56"/>
    </location>
</feature>
<evidence type="ECO:0000313" key="5">
    <source>
        <dbReference type="Proteomes" id="UP000593802"/>
    </source>
</evidence>
<dbReference type="EMBL" id="AP023366">
    <property type="protein sequence ID" value="BCJ87941.1"/>
    <property type="molecule type" value="Genomic_DNA"/>
</dbReference>
<evidence type="ECO:0000313" key="4">
    <source>
        <dbReference type="EMBL" id="BCJ87941.1"/>
    </source>
</evidence>
<keyword evidence="5" id="KW-1185">Reference proteome</keyword>
<dbReference type="SUPFAM" id="SSF48452">
    <property type="entry name" value="TPR-like"/>
    <property type="match status" value="2"/>
</dbReference>
<dbReference type="AlphaFoldDB" id="A0A7I8DJC2"/>
<dbReference type="SMART" id="SM00028">
    <property type="entry name" value="TPR"/>
    <property type="match status" value="4"/>
</dbReference>
<dbReference type="Gene3D" id="1.10.472.10">
    <property type="entry name" value="Cyclin-like"/>
    <property type="match status" value="1"/>
</dbReference>
<dbReference type="InterPro" id="IPR051012">
    <property type="entry name" value="CellSynth/LPSAsmb/PSIAsmb"/>
</dbReference>
<gene>
    <name evidence="4" type="ORF">skT53_29260</name>
</gene>
<evidence type="ECO:0008006" key="6">
    <source>
        <dbReference type="Google" id="ProtNLM"/>
    </source>
</evidence>
<accession>A0A7I8DJC2</accession>
<reference evidence="4 5" key="1">
    <citation type="submission" date="2020-08" db="EMBL/GenBank/DDBJ databases">
        <title>Complete Genome Sequence of Effusibacillus dendaii Strain skT53, Isolated from Farmland soil.</title>
        <authorList>
            <person name="Konishi T."/>
            <person name="Kawasaki H."/>
        </authorList>
    </citation>
    <scope>NUCLEOTIDE SEQUENCE [LARGE SCALE GENOMIC DNA]</scope>
    <source>
        <strain evidence="5">skT53</strain>
    </source>
</reference>
<dbReference type="PANTHER" id="PTHR45586">
    <property type="entry name" value="TPR REPEAT-CONTAINING PROTEIN PA4667"/>
    <property type="match status" value="1"/>
</dbReference>
<keyword evidence="1" id="KW-0677">Repeat</keyword>
<dbReference type="Pfam" id="PF13432">
    <property type="entry name" value="TPR_16"/>
    <property type="match status" value="1"/>
</dbReference>
<keyword evidence="2 3" id="KW-0802">TPR repeat</keyword>
<feature type="repeat" description="TPR" evidence="3">
    <location>
        <begin position="192"/>
        <end position="225"/>
    </location>
</feature>
<dbReference type="PROSITE" id="PS50005">
    <property type="entry name" value="TPR"/>
    <property type="match status" value="3"/>
</dbReference>
<dbReference type="InterPro" id="IPR019734">
    <property type="entry name" value="TPR_rpt"/>
</dbReference>